<keyword evidence="5" id="KW-1185">Reference proteome</keyword>
<evidence type="ECO:0000256" key="1">
    <source>
        <dbReference type="ARBA" id="ARBA00001946"/>
    </source>
</evidence>
<reference evidence="4" key="1">
    <citation type="journal article" date="2014" name="Int. J. Syst. Evol. Microbiol.">
        <title>Complete genome sequence of Corynebacterium casei LMG S-19264T (=DSM 44701T), isolated from a smear-ripened cheese.</title>
        <authorList>
            <consortium name="US DOE Joint Genome Institute (JGI-PGF)"/>
            <person name="Walter F."/>
            <person name="Albersmeier A."/>
            <person name="Kalinowski J."/>
            <person name="Ruckert C."/>
        </authorList>
    </citation>
    <scope>NUCLEOTIDE SEQUENCE</scope>
    <source>
        <strain evidence="4">CGMCC 1.15082</strain>
    </source>
</reference>
<dbReference type="Pfam" id="PF00293">
    <property type="entry name" value="NUDIX"/>
    <property type="match status" value="1"/>
</dbReference>
<dbReference type="PROSITE" id="PS51462">
    <property type="entry name" value="NUDIX"/>
    <property type="match status" value="1"/>
</dbReference>
<reference evidence="4" key="2">
    <citation type="submission" date="2020-09" db="EMBL/GenBank/DDBJ databases">
        <authorList>
            <person name="Sun Q."/>
            <person name="Zhou Y."/>
        </authorList>
    </citation>
    <scope>NUCLEOTIDE SEQUENCE</scope>
    <source>
        <strain evidence="4">CGMCC 1.15082</strain>
    </source>
</reference>
<evidence type="ECO:0000313" key="4">
    <source>
        <dbReference type="EMBL" id="GGB05148.1"/>
    </source>
</evidence>
<keyword evidence="2" id="KW-0378">Hydrolase</keyword>
<dbReference type="Gene3D" id="3.90.79.10">
    <property type="entry name" value="Nucleoside Triphosphate Pyrophosphohydrolase"/>
    <property type="match status" value="1"/>
</dbReference>
<sequence>MTLGVRAVVLDEKAGTVFLIRHTYVPGWHFPGGGVETGETFGQALAKELSEEGNIELTGPAELFGLYMNAHASRRDHVALYVCRKWRQTAPKLADREIAEAGFFALDDLPEGVTPSTRRRLKEILEGETPSETW</sequence>
<dbReference type="AlphaFoldDB" id="A0A916SNI9"/>
<dbReference type="EMBL" id="BMHH01000018">
    <property type="protein sequence ID" value="GGB05148.1"/>
    <property type="molecule type" value="Genomic_DNA"/>
</dbReference>
<organism evidence="4 5">
    <name type="scientific">Brucella endophytica</name>
    <dbReference type="NCBI Taxonomy" id="1963359"/>
    <lineage>
        <taxon>Bacteria</taxon>
        <taxon>Pseudomonadati</taxon>
        <taxon>Pseudomonadota</taxon>
        <taxon>Alphaproteobacteria</taxon>
        <taxon>Hyphomicrobiales</taxon>
        <taxon>Brucellaceae</taxon>
        <taxon>Brucella/Ochrobactrum group</taxon>
        <taxon>Brucella</taxon>
    </lineage>
</organism>
<dbReference type="GO" id="GO:0016787">
    <property type="term" value="F:hydrolase activity"/>
    <property type="evidence" value="ECO:0007669"/>
    <property type="project" value="UniProtKB-KW"/>
</dbReference>
<feature type="domain" description="Nudix hydrolase" evidence="3">
    <location>
        <begin position="1"/>
        <end position="126"/>
    </location>
</feature>
<gene>
    <name evidence="4" type="ORF">GCM10011491_36610</name>
</gene>
<name>A0A916SNI9_9HYPH</name>
<dbReference type="CDD" id="cd04680">
    <property type="entry name" value="NUDIX_Hydrolase"/>
    <property type="match status" value="1"/>
</dbReference>
<protein>
    <submittedName>
        <fullName evidence="4">DNA mismatch repair protein MutT</fullName>
    </submittedName>
</protein>
<dbReference type="PANTHER" id="PTHR43046">
    <property type="entry name" value="GDP-MANNOSE MANNOSYL HYDROLASE"/>
    <property type="match status" value="1"/>
</dbReference>
<evidence type="ECO:0000256" key="2">
    <source>
        <dbReference type="ARBA" id="ARBA00022801"/>
    </source>
</evidence>
<comment type="cofactor">
    <cofactor evidence="1">
        <name>Mg(2+)</name>
        <dbReference type="ChEBI" id="CHEBI:18420"/>
    </cofactor>
</comment>
<dbReference type="PANTHER" id="PTHR43046:SF14">
    <property type="entry name" value="MUTT_NUDIX FAMILY PROTEIN"/>
    <property type="match status" value="1"/>
</dbReference>
<evidence type="ECO:0000313" key="5">
    <source>
        <dbReference type="Proteomes" id="UP000646478"/>
    </source>
</evidence>
<dbReference type="InterPro" id="IPR015797">
    <property type="entry name" value="NUDIX_hydrolase-like_dom_sf"/>
</dbReference>
<evidence type="ECO:0000259" key="3">
    <source>
        <dbReference type="PROSITE" id="PS51462"/>
    </source>
</evidence>
<dbReference type="Proteomes" id="UP000646478">
    <property type="component" value="Unassembled WGS sequence"/>
</dbReference>
<accession>A0A916SNI9</accession>
<dbReference type="InterPro" id="IPR000086">
    <property type="entry name" value="NUDIX_hydrolase_dom"/>
</dbReference>
<comment type="caution">
    <text evidence="4">The sequence shown here is derived from an EMBL/GenBank/DDBJ whole genome shotgun (WGS) entry which is preliminary data.</text>
</comment>
<proteinExistence type="predicted"/>
<dbReference type="SUPFAM" id="SSF55811">
    <property type="entry name" value="Nudix"/>
    <property type="match status" value="1"/>
</dbReference>